<name>K0DUV2_9BURK</name>
<dbReference type="EMBL" id="CP003864">
    <property type="protein sequence ID" value="AFT88685.1"/>
    <property type="molecule type" value="Genomic_DNA"/>
</dbReference>
<evidence type="ECO:0000313" key="1">
    <source>
        <dbReference type="EMBL" id="AFT88685.1"/>
    </source>
</evidence>
<dbReference type="eggNOG" id="ENOG5031ZIP">
    <property type="taxonomic scope" value="Bacteria"/>
</dbReference>
<evidence type="ECO:0000313" key="2">
    <source>
        <dbReference type="Proteomes" id="UP000010105"/>
    </source>
</evidence>
<dbReference type="PATRIC" id="fig|1229205.11.peg.5172"/>
<gene>
    <name evidence="1" type="ORF">BUPH_06426</name>
</gene>
<dbReference type="AlphaFoldDB" id="K0DUV2"/>
<sequence>MPSTRRYIGGGRCKKQLPQTLFSEAAMTFPGRLAFVAASILVLHAGTAIGAQPASDAAAHKSHHPAAASVPPKKIKKLVGVDQQMKQMQAMHEKMMAASTPEERAALMDEQMKSMQNGMQMMNMMKQDSSGMPMSGQKHEMMEMRLDMMQMMMQAMMDRQSAQNPPAGK</sequence>
<organism evidence="1 2">
    <name type="scientific">Paraburkholderia phenoliruptrix BR3459a</name>
    <dbReference type="NCBI Taxonomy" id="1229205"/>
    <lineage>
        <taxon>Bacteria</taxon>
        <taxon>Pseudomonadati</taxon>
        <taxon>Pseudomonadota</taxon>
        <taxon>Betaproteobacteria</taxon>
        <taxon>Burkholderiales</taxon>
        <taxon>Burkholderiaceae</taxon>
        <taxon>Paraburkholderia</taxon>
    </lineage>
</organism>
<dbReference type="Proteomes" id="UP000010105">
    <property type="component" value="Chromosome 2"/>
</dbReference>
<dbReference type="STRING" id="1229205.BUPH_06426"/>
<reference evidence="1 2" key="1">
    <citation type="journal article" date="2012" name="J. Bacteriol.">
        <title>Complete Genome Sequence of Burkholderia phenoliruptrix BR3459a (CLA1), a Heat-Tolerant, Nitrogen-Fixing Symbiont of Mimosa flocculosa.</title>
        <authorList>
            <person name="de Oliveira Cunha C."/>
            <person name="Goda Zuleta L.F."/>
            <person name="Paula de Almeida L.G."/>
            <person name="Prioli Ciapina L."/>
            <person name="Lustrino Borges W."/>
            <person name="Pitard R.M."/>
            <person name="Baldani J.I."/>
            <person name="Straliotto R."/>
            <person name="de Faria S.M."/>
            <person name="Hungria M."/>
            <person name="Sousa Cavada B."/>
            <person name="Mercante F.M."/>
            <person name="Ribeiro de Vasconcelos A.T."/>
        </authorList>
    </citation>
    <scope>NUCLEOTIDE SEQUENCE [LARGE SCALE GENOMIC DNA]</scope>
    <source>
        <strain evidence="1 2">BR3459a</strain>
    </source>
</reference>
<dbReference type="HOGENOM" id="CLU_121427_0_0_4"/>
<proteinExistence type="predicted"/>
<protein>
    <submittedName>
        <fullName evidence="1">Uncharacterized protein</fullName>
    </submittedName>
</protein>
<dbReference type="KEGG" id="bpx:BUPH_06426"/>
<accession>K0DUV2</accession>